<gene>
    <name evidence="1" type="ORF">LTR36_006767</name>
</gene>
<evidence type="ECO:0000313" key="1">
    <source>
        <dbReference type="EMBL" id="KAK4542514.1"/>
    </source>
</evidence>
<keyword evidence="2" id="KW-1185">Reference proteome</keyword>
<evidence type="ECO:0000313" key="2">
    <source>
        <dbReference type="Proteomes" id="UP001324427"/>
    </source>
</evidence>
<organism evidence="1 2">
    <name type="scientific">Oleoguttula mirabilis</name>
    <dbReference type="NCBI Taxonomy" id="1507867"/>
    <lineage>
        <taxon>Eukaryota</taxon>
        <taxon>Fungi</taxon>
        <taxon>Dikarya</taxon>
        <taxon>Ascomycota</taxon>
        <taxon>Pezizomycotina</taxon>
        <taxon>Dothideomycetes</taxon>
        <taxon>Dothideomycetidae</taxon>
        <taxon>Mycosphaerellales</taxon>
        <taxon>Teratosphaeriaceae</taxon>
        <taxon>Oleoguttula</taxon>
    </lineage>
</organism>
<sequence>MGVLYKTYINKPQNHDHKLADAYFRQLQVIGRTPGLGWEFSTTDTALQSITKASIHANPEDVDSYTERLDAANTADKAAINKPLATQPMPDAEQTFALPQIRQILRQKKEAEERIAQEMER</sequence>
<dbReference type="AlphaFoldDB" id="A0AAV9JCJ9"/>
<dbReference type="Proteomes" id="UP001324427">
    <property type="component" value="Unassembled WGS sequence"/>
</dbReference>
<dbReference type="EMBL" id="JAVFHQ010000041">
    <property type="protein sequence ID" value="KAK4542514.1"/>
    <property type="molecule type" value="Genomic_DNA"/>
</dbReference>
<proteinExistence type="predicted"/>
<protein>
    <submittedName>
        <fullName evidence="1">Uncharacterized protein</fullName>
    </submittedName>
</protein>
<comment type="caution">
    <text evidence="1">The sequence shown here is derived from an EMBL/GenBank/DDBJ whole genome shotgun (WGS) entry which is preliminary data.</text>
</comment>
<name>A0AAV9JCJ9_9PEZI</name>
<reference evidence="1 2" key="1">
    <citation type="submission" date="2021-11" db="EMBL/GenBank/DDBJ databases">
        <title>Black yeast isolated from Biological Soil Crust.</title>
        <authorList>
            <person name="Kurbessoian T."/>
        </authorList>
    </citation>
    <scope>NUCLEOTIDE SEQUENCE [LARGE SCALE GENOMIC DNA]</scope>
    <source>
        <strain evidence="1 2">CCFEE 5522</strain>
    </source>
</reference>
<accession>A0AAV9JCJ9</accession>